<organism evidence="2">
    <name type="scientific">freshwater metagenome</name>
    <dbReference type="NCBI Taxonomy" id="449393"/>
    <lineage>
        <taxon>unclassified sequences</taxon>
        <taxon>metagenomes</taxon>
        <taxon>ecological metagenomes</taxon>
    </lineage>
</organism>
<name>A0A6J6LFX6_9ZZZZ</name>
<keyword evidence="1" id="KW-0812">Transmembrane</keyword>
<sequence length="200" mass="21031">MKRKTLDIGMSTGGVLLAGLAIILGFVFQANANFATSYVRDQLSDQKISFPAVDNLTEAETGVSCLIKYAGTVLDSGKKSECYANEYIGDHLKGIGGGETYASLGTPQRELQSQVDAAKKANDSTLVALEADLAKISGQRETMFKGETLRGLLLTTYGFSVLGEKAALAAIIAFFAAAILLLASGAGFIHALTTQQGKKI</sequence>
<reference evidence="2" key="1">
    <citation type="submission" date="2020-05" db="EMBL/GenBank/DDBJ databases">
        <authorList>
            <person name="Chiriac C."/>
            <person name="Salcher M."/>
            <person name="Ghai R."/>
            <person name="Kavagutti S V."/>
        </authorList>
    </citation>
    <scope>NUCLEOTIDE SEQUENCE</scope>
</reference>
<feature type="transmembrane region" description="Helical" evidence="1">
    <location>
        <begin position="166"/>
        <end position="192"/>
    </location>
</feature>
<evidence type="ECO:0000313" key="2">
    <source>
        <dbReference type="EMBL" id="CAB4660531.1"/>
    </source>
</evidence>
<keyword evidence="1" id="KW-0472">Membrane</keyword>
<keyword evidence="1" id="KW-1133">Transmembrane helix</keyword>
<evidence type="ECO:0000256" key="1">
    <source>
        <dbReference type="SAM" id="Phobius"/>
    </source>
</evidence>
<protein>
    <submittedName>
        <fullName evidence="2">Unannotated protein</fullName>
    </submittedName>
</protein>
<accession>A0A6J6LFX6</accession>
<dbReference type="EMBL" id="CAEZWU010000021">
    <property type="protein sequence ID" value="CAB4660531.1"/>
    <property type="molecule type" value="Genomic_DNA"/>
</dbReference>
<dbReference type="AlphaFoldDB" id="A0A6J6LFX6"/>
<gene>
    <name evidence="2" type="ORF">UFOPK2292_00232</name>
</gene>
<proteinExistence type="predicted"/>